<comment type="caution">
    <text evidence="10">The sequence shown here is derived from an EMBL/GenBank/DDBJ whole genome shotgun (WGS) entry which is preliminary data.</text>
</comment>
<proteinExistence type="predicted"/>
<accession>A0AAN9VFQ6</accession>
<feature type="compositionally biased region" description="Polar residues" evidence="7">
    <location>
        <begin position="56"/>
        <end position="65"/>
    </location>
</feature>
<dbReference type="AlphaFoldDB" id="A0AAN9VFQ6"/>
<feature type="compositionally biased region" description="Polar residues" evidence="7">
    <location>
        <begin position="1"/>
        <end position="23"/>
    </location>
</feature>
<dbReference type="InterPro" id="IPR018996">
    <property type="entry name" value="Man1/Src1-like_C"/>
</dbReference>
<feature type="region of interest" description="Disordered" evidence="7">
    <location>
        <begin position="1"/>
        <end position="29"/>
    </location>
</feature>
<dbReference type="InterPro" id="IPR034394">
    <property type="entry name" value="Man1_RRM"/>
</dbReference>
<dbReference type="Proteomes" id="UP001378592">
    <property type="component" value="Unassembled WGS sequence"/>
</dbReference>
<dbReference type="GO" id="GO:0031490">
    <property type="term" value="F:chromatin DNA binding"/>
    <property type="evidence" value="ECO:0007669"/>
    <property type="project" value="TreeGrafter"/>
</dbReference>
<dbReference type="Gene3D" id="3.30.70.330">
    <property type="match status" value="1"/>
</dbReference>
<dbReference type="PANTHER" id="PTHR13428:SF12">
    <property type="entry name" value="INNER NUCLEAR MEMBRANE PROTEIN MAN1"/>
    <property type="match status" value="1"/>
</dbReference>
<feature type="region of interest" description="Disordered" evidence="7">
    <location>
        <begin position="52"/>
        <end position="71"/>
    </location>
</feature>
<feature type="compositionally biased region" description="Polar residues" evidence="7">
    <location>
        <begin position="162"/>
        <end position="177"/>
    </location>
</feature>
<dbReference type="InterPro" id="IPR035979">
    <property type="entry name" value="RBD_domain_sf"/>
</dbReference>
<keyword evidence="11" id="KW-1185">Reference proteome</keyword>
<dbReference type="EMBL" id="JAZDUA010000248">
    <property type="protein sequence ID" value="KAK7862943.1"/>
    <property type="molecule type" value="Genomic_DNA"/>
</dbReference>
<reference evidence="10 11" key="1">
    <citation type="submission" date="2024-03" db="EMBL/GenBank/DDBJ databases">
        <title>The genome assembly and annotation of the cricket Gryllus longicercus Weissman &amp; Gray.</title>
        <authorList>
            <person name="Szrajer S."/>
            <person name="Gray D."/>
            <person name="Ylla G."/>
        </authorList>
    </citation>
    <scope>NUCLEOTIDE SEQUENCE [LARGE SCALE GENOMIC DNA]</scope>
    <source>
        <strain evidence="10">DAG 2021-001</strain>
        <tissue evidence="10">Whole body minus gut</tissue>
    </source>
</reference>
<evidence type="ECO:0000256" key="6">
    <source>
        <dbReference type="ARBA" id="ARBA00023242"/>
    </source>
</evidence>
<dbReference type="GO" id="GO:0005637">
    <property type="term" value="C:nuclear inner membrane"/>
    <property type="evidence" value="ECO:0007669"/>
    <property type="project" value="UniProtKB-SubCell"/>
</dbReference>
<keyword evidence="3 8" id="KW-0812">Transmembrane</keyword>
<organism evidence="10 11">
    <name type="scientific">Gryllus longicercus</name>
    <dbReference type="NCBI Taxonomy" id="2509291"/>
    <lineage>
        <taxon>Eukaryota</taxon>
        <taxon>Metazoa</taxon>
        <taxon>Ecdysozoa</taxon>
        <taxon>Arthropoda</taxon>
        <taxon>Hexapoda</taxon>
        <taxon>Insecta</taxon>
        <taxon>Pterygota</taxon>
        <taxon>Neoptera</taxon>
        <taxon>Polyneoptera</taxon>
        <taxon>Orthoptera</taxon>
        <taxon>Ensifera</taxon>
        <taxon>Gryllidea</taxon>
        <taxon>Grylloidea</taxon>
        <taxon>Gryllidae</taxon>
        <taxon>Gryllinae</taxon>
        <taxon>Gryllus</taxon>
    </lineage>
</organism>
<dbReference type="GO" id="GO:0030514">
    <property type="term" value="P:negative regulation of BMP signaling pathway"/>
    <property type="evidence" value="ECO:0007669"/>
    <property type="project" value="TreeGrafter"/>
</dbReference>
<dbReference type="FunFam" id="3.30.70.330:FF:000176">
    <property type="entry name" value="Inner nuclear membrane protein Man1"/>
    <property type="match status" value="1"/>
</dbReference>
<keyword evidence="4 8" id="KW-1133">Transmembrane helix</keyword>
<evidence type="ECO:0000259" key="9">
    <source>
        <dbReference type="Pfam" id="PF09402"/>
    </source>
</evidence>
<evidence type="ECO:0000256" key="4">
    <source>
        <dbReference type="ARBA" id="ARBA00022989"/>
    </source>
</evidence>
<gene>
    <name evidence="10" type="ORF">R5R35_004899</name>
</gene>
<keyword evidence="2" id="KW-0597">Phosphoprotein</keyword>
<dbReference type="InterPro" id="IPR012677">
    <property type="entry name" value="Nucleotide-bd_a/b_plait_sf"/>
</dbReference>
<evidence type="ECO:0000256" key="5">
    <source>
        <dbReference type="ARBA" id="ARBA00023136"/>
    </source>
</evidence>
<dbReference type="Pfam" id="PF09402">
    <property type="entry name" value="MSC"/>
    <property type="match status" value="1"/>
</dbReference>
<dbReference type="CDD" id="cd12286">
    <property type="entry name" value="RRM_Man1"/>
    <property type="match status" value="1"/>
</dbReference>
<evidence type="ECO:0000256" key="7">
    <source>
        <dbReference type="SAM" id="MobiDB-lite"/>
    </source>
</evidence>
<sequence length="789" mass="89943">MFLKMKQSSNHYKQTSKLTQYSSGEDDSGTEDIFTQKDFIFSSYLHRPVDLKQKKQLSPTSNLRQNRLRRTGMIDTPVLSVTPRIETSTIRKTSTRLVSSTLLPNPARSKHSASINAPLRHRSPVVRARLWSERNSDADLMDNRGTVLDSEISPKTRVLCETSDQVPNSSGSTNDNIHSFPRHGPLKKSDNCRRVLSDITKETVTDFRFQFPSYFSRDVLPLDASVNSKFDDLLSTKDRKSENSFVKKNTSNFEEPSANGIPARTRSTFSNSVDVSKEFKTTEEKGWFSLHYQKVSMILVVIVLLFFFGVGLMYLNVRFKDAQKNLSHKYESKYPVCDSSVQHQVVSCIREDQLNVVTSLFESITPQLMARASDSLCNSSKGSMSVSDKDVLDYIQSTKSVNRKYAENLLKDVKILVLSNPHWDVAVVQDLSLDDIGTETHRNEFLNDNLLHHGRLVFKNPLVPVSCQLKLWFKTFLSWVSSFTAVCIVVTGLLVALWDYKRRSEQHRQEVYTLVNKIINTVRNHHRRMQTPGADGTTFISVDVCRNEIITSQQSNYLSSAWNEAVRYIDVHESRILTEVHLIHGKPTKMWQWLNATSRPSEICAKPNNTNVNVTPEEPDSSSTATSFVPAHSSSSWTTKCRRNKVWQGKAFETIAGSPNSLPCSPTPCLKIRHMFDPDLEHGDDWPILIQDSILEKCEDVNILHLFIDCSSQEGCVFMKCSSSEEAGKAYRALHGWWFDTKLVTVKYLRTERYHERFPEAVNASSSLRPSNNQRLSLQELWHFPLEST</sequence>
<feature type="domain" description="Man1/Src1-like C-terminal" evidence="9">
    <location>
        <begin position="353"/>
        <end position="594"/>
    </location>
</feature>
<evidence type="ECO:0000256" key="2">
    <source>
        <dbReference type="ARBA" id="ARBA00022553"/>
    </source>
</evidence>
<dbReference type="InterPro" id="IPR041885">
    <property type="entry name" value="MAN1_winged_helix_dom"/>
</dbReference>
<feature type="region of interest" description="Disordered" evidence="7">
    <location>
        <begin position="605"/>
        <end position="629"/>
    </location>
</feature>
<evidence type="ECO:0000256" key="8">
    <source>
        <dbReference type="SAM" id="Phobius"/>
    </source>
</evidence>
<dbReference type="SUPFAM" id="SSF54928">
    <property type="entry name" value="RNA-binding domain, RBD"/>
    <property type="match status" value="1"/>
</dbReference>
<dbReference type="GO" id="GO:0006998">
    <property type="term" value="P:nuclear envelope organization"/>
    <property type="evidence" value="ECO:0007669"/>
    <property type="project" value="TreeGrafter"/>
</dbReference>
<protein>
    <recommendedName>
        <fullName evidence="9">Man1/Src1-like C-terminal domain-containing protein</fullName>
    </recommendedName>
</protein>
<dbReference type="Gene3D" id="1.10.10.1180">
    <property type="entry name" value="MAN1, winged-helix domain"/>
    <property type="match status" value="1"/>
</dbReference>
<feature type="region of interest" description="Disordered" evidence="7">
    <location>
        <begin position="162"/>
        <end position="185"/>
    </location>
</feature>
<evidence type="ECO:0000313" key="11">
    <source>
        <dbReference type="Proteomes" id="UP001378592"/>
    </source>
</evidence>
<comment type="subcellular location">
    <subcellularLocation>
        <location evidence="1">Nucleus inner membrane</location>
    </subcellularLocation>
</comment>
<name>A0AAN9VFQ6_9ORTH</name>
<evidence type="ECO:0000313" key="10">
    <source>
        <dbReference type="EMBL" id="KAK7862943.1"/>
    </source>
</evidence>
<keyword evidence="5 8" id="KW-0472">Membrane</keyword>
<feature type="transmembrane region" description="Helical" evidence="8">
    <location>
        <begin position="295"/>
        <end position="315"/>
    </location>
</feature>
<dbReference type="InterPro" id="IPR052277">
    <property type="entry name" value="INM_ESCRT-Associated"/>
</dbReference>
<keyword evidence="6" id="KW-0539">Nucleus</keyword>
<dbReference type="PANTHER" id="PTHR13428">
    <property type="entry name" value="INNER NUCLEAR MEMBRANE PROTEIN MAN1 LEM DOMAIN CONTAINING PROTEIN"/>
    <property type="match status" value="1"/>
</dbReference>
<evidence type="ECO:0000256" key="1">
    <source>
        <dbReference type="ARBA" id="ARBA00004540"/>
    </source>
</evidence>
<evidence type="ECO:0000256" key="3">
    <source>
        <dbReference type="ARBA" id="ARBA00022692"/>
    </source>
</evidence>
<feature type="transmembrane region" description="Helical" evidence="8">
    <location>
        <begin position="476"/>
        <end position="498"/>
    </location>
</feature>